<dbReference type="InterPro" id="IPR045469">
    <property type="entry name" value="Nis1"/>
</dbReference>
<reference evidence="2 3" key="1">
    <citation type="submission" date="2015-07" db="EMBL/GenBank/DDBJ databases">
        <title>Comparative genomics of the Sigatoka disease complex on banana suggests a link between parallel evolutionary changes in Pseudocercospora fijiensis and Pseudocercospora eumusae and increased virulence on the banana host.</title>
        <authorList>
            <person name="Chang T.-C."/>
            <person name="Salvucci A."/>
            <person name="Crous P.W."/>
            <person name="Stergiopoulos I."/>
        </authorList>
    </citation>
    <scope>NUCLEOTIDE SEQUENCE [LARGE SCALE GENOMIC DNA]</scope>
    <source>
        <strain evidence="2 3">CBS 114824</strain>
    </source>
</reference>
<dbReference type="Proteomes" id="UP000070133">
    <property type="component" value="Unassembled WGS sequence"/>
</dbReference>
<keyword evidence="3" id="KW-1185">Reference proteome</keyword>
<feature type="signal peptide" evidence="1">
    <location>
        <begin position="1"/>
        <end position="16"/>
    </location>
</feature>
<keyword evidence="1" id="KW-0732">Signal</keyword>
<accession>A0A139HLB6</accession>
<dbReference type="OrthoDB" id="3913322at2759"/>
<dbReference type="AlphaFoldDB" id="A0A139HLB6"/>
<name>A0A139HLB6_9PEZI</name>
<sequence>MKPFAFLASFAALASARITGFATPKTIAPDSTIKLLILTESFSQTVYDVATSFGLSPTNRSYPGSLGDVLSSKFLGPDSSNIIENITHYVHIPATGLDKGENVTLTAAHFSLIGALRSPIVTSYAVNITVGDMTSSEYVRSELVPEQ</sequence>
<evidence type="ECO:0000256" key="1">
    <source>
        <dbReference type="SAM" id="SignalP"/>
    </source>
</evidence>
<protein>
    <submittedName>
        <fullName evidence="2">Uncharacterized protein</fullName>
    </submittedName>
</protein>
<proteinExistence type="predicted"/>
<feature type="chain" id="PRO_5007806622" evidence="1">
    <location>
        <begin position="17"/>
        <end position="147"/>
    </location>
</feature>
<dbReference type="Pfam" id="PF19271">
    <property type="entry name" value="Nis1"/>
    <property type="match status" value="1"/>
</dbReference>
<comment type="caution">
    <text evidence="2">The sequence shown here is derived from an EMBL/GenBank/DDBJ whole genome shotgun (WGS) entry which is preliminary data.</text>
</comment>
<dbReference type="EMBL" id="LFZN01000032">
    <property type="protein sequence ID" value="KXT03182.1"/>
    <property type="molecule type" value="Genomic_DNA"/>
</dbReference>
<organism evidence="2 3">
    <name type="scientific">Pseudocercospora eumusae</name>
    <dbReference type="NCBI Taxonomy" id="321146"/>
    <lineage>
        <taxon>Eukaryota</taxon>
        <taxon>Fungi</taxon>
        <taxon>Dikarya</taxon>
        <taxon>Ascomycota</taxon>
        <taxon>Pezizomycotina</taxon>
        <taxon>Dothideomycetes</taxon>
        <taxon>Dothideomycetidae</taxon>
        <taxon>Mycosphaerellales</taxon>
        <taxon>Mycosphaerellaceae</taxon>
        <taxon>Pseudocercospora</taxon>
    </lineage>
</organism>
<gene>
    <name evidence="2" type="ORF">AC578_4831</name>
</gene>
<evidence type="ECO:0000313" key="2">
    <source>
        <dbReference type="EMBL" id="KXT03182.1"/>
    </source>
</evidence>
<evidence type="ECO:0000313" key="3">
    <source>
        <dbReference type="Proteomes" id="UP000070133"/>
    </source>
</evidence>